<keyword evidence="3" id="KW-0067">ATP-binding</keyword>
<keyword evidence="4" id="KW-0648">Protein biosynthesis</keyword>
<dbReference type="Pfam" id="PF00579">
    <property type="entry name" value="tRNA-synt_1b"/>
    <property type="match status" value="1"/>
</dbReference>
<feature type="non-terminal residue" evidence="7">
    <location>
        <position position="87"/>
    </location>
</feature>
<evidence type="ECO:0000256" key="1">
    <source>
        <dbReference type="ARBA" id="ARBA00022598"/>
    </source>
</evidence>
<evidence type="ECO:0000256" key="4">
    <source>
        <dbReference type="ARBA" id="ARBA00022917"/>
    </source>
</evidence>
<proteinExistence type="predicted"/>
<dbReference type="SUPFAM" id="SSF52374">
    <property type="entry name" value="Nucleotidylyl transferase"/>
    <property type="match status" value="1"/>
</dbReference>
<evidence type="ECO:0000313" key="7">
    <source>
        <dbReference type="EMBL" id="SVD39270.1"/>
    </source>
</evidence>
<protein>
    <recommendedName>
        <fullName evidence="8">Tyrosine--tRNA ligase</fullName>
    </recommendedName>
</protein>
<sequence>MTTVPSISPEDLELVITRGVSEIISRDEFIRLLQSGKKLRLKMGFDPSRPDIHLGHVVGLRKLRALQELGHQVILIVGDWTAQIGDP</sequence>
<dbReference type="PANTHER" id="PTHR11766:SF1">
    <property type="entry name" value="TYROSINE--TRNA LIGASE"/>
    <property type="match status" value="1"/>
</dbReference>
<dbReference type="InterPro" id="IPR002305">
    <property type="entry name" value="aa-tRNA-synth_Ic"/>
</dbReference>
<name>A0A382UYJ2_9ZZZZ</name>
<evidence type="ECO:0000256" key="2">
    <source>
        <dbReference type="ARBA" id="ARBA00022741"/>
    </source>
</evidence>
<dbReference type="GO" id="GO:0006418">
    <property type="term" value="P:tRNA aminoacylation for protein translation"/>
    <property type="evidence" value="ECO:0007669"/>
    <property type="project" value="InterPro"/>
</dbReference>
<evidence type="ECO:0000256" key="3">
    <source>
        <dbReference type="ARBA" id="ARBA00022840"/>
    </source>
</evidence>
<evidence type="ECO:0000256" key="6">
    <source>
        <dbReference type="ARBA" id="ARBA00048248"/>
    </source>
</evidence>
<comment type="catalytic activity">
    <reaction evidence="6">
        <text>tRNA(Tyr) + L-tyrosine + ATP = L-tyrosyl-tRNA(Tyr) + AMP + diphosphate + H(+)</text>
        <dbReference type="Rhea" id="RHEA:10220"/>
        <dbReference type="Rhea" id="RHEA-COMP:9706"/>
        <dbReference type="Rhea" id="RHEA-COMP:9707"/>
        <dbReference type="ChEBI" id="CHEBI:15378"/>
        <dbReference type="ChEBI" id="CHEBI:30616"/>
        <dbReference type="ChEBI" id="CHEBI:33019"/>
        <dbReference type="ChEBI" id="CHEBI:58315"/>
        <dbReference type="ChEBI" id="CHEBI:78442"/>
        <dbReference type="ChEBI" id="CHEBI:78536"/>
        <dbReference type="ChEBI" id="CHEBI:456215"/>
        <dbReference type="EC" id="6.1.1.1"/>
    </reaction>
</comment>
<dbReference type="InterPro" id="IPR014729">
    <property type="entry name" value="Rossmann-like_a/b/a_fold"/>
</dbReference>
<dbReference type="Gene3D" id="3.40.50.620">
    <property type="entry name" value="HUPs"/>
    <property type="match status" value="1"/>
</dbReference>
<dbReference type="InterPro" id="IPR024088">
    <property type="entry name" value="Tyr-tRNA-ligase_bac-type"/>
</dbReference>
<keyword evidence="1" id="KW-0436">Ligase</keyword>
<dbReference type="PANTHER" id="PTHR11766">
    <property type="entry name" value="TYROSYL-TRNA SYNTHETASE"/>
    <property type="match status" value="1"/>
</dbReference>
<keyword evidence="5" id="KW-0030">Aminoacyl-tRNA synthetase</keyword>
<dbReference type="GO" id="GO:0004831">
    <property type="term" value="F:tyrosine-tRNA ligase activity"/>
    <property type="evidence" value="ECO:0007669"/>
    <property type="project" value="UniProtKB-EC"/>
</dbReference>
<dbReference type="AlphaFoldDB" id="A0A382UYJ2"/>
<evidence type="ECO:0000256" key="5">
    <source>
        <dbReference type="ARBA" id="ARBA00023146"/>
    </source>
</evidence>
<reference evidence="7" key="1">
    <citation type="submission" date="2018-05" db="EMBL/GenBank/DDBJ databases">
        <authorList>
            <person name="Lanie J.A."/>
            <person name="Ng W.-L."/>
            <person name="Kazmierczak K.M."/>
            <person name="Andrzejewski T.M."/>
            <person name="Davidsen T.M."/>
            <person name="Wayne K.J."/>
            <person name="Tettelin H."/>
            <person name="Glass J.I."/>
            <person name="Rusch D."/>
            <person name="Podicherti R."/>
            <person name="Tsui H.-C.T."/>
            <person name="Winkler M.E."/>
        </authorList>
    </citation>
    <scope>NUCLEOTIDE SEQUENCE</scope>
</reference>
<keyword evidence="2" id="KW-0547">Nucleotide-binding</keyword>
<dbReference type="EMBL" id="UINC01147758">
    <property type="protein sequence ID" value="SVD39270.1"/>
    <property type="molecule type" value="Genomic_DNA"/>
</dbReference>
<accession>A0A382UYJ2</accession>
<dbReference type="GO" id="GO:0005829">
    <property type="term" value="C:cytosol"/>
    <property type="evidence" value="ECO:0007669"/>
    <property type="project" value="TreeGrafter"/>
</dbReference>
<gene>
    <name evidence="7" type="ORF">METZ01_LOCUS392124</name>
</gene>
<evidence type="ECO:0008006" key="8">
    <source>
        <dbReference type="Google" id="ProtNLM"/>
    </source>
</evidence>
<organism evidence="7">
    <name type="scientific">marine metagenome</name>
    <dbReference type="NCBI Taxonomy" id="408172"/>
    <lineage>
        <taxon>unclassified sequences</taxon>
        <taxon>metagenomes</taxon>
        <taxon>ecological metagenomes</taxon>
    </lineage>
</organism>
<dbReference type="GO" id="GO:0005524">
    <property type="term" value="F:ATP binding"/>
    <property type="evidence" value="ECO:0007669"/>
    <property type="project" value="UniProtKB-KW"/>
</dbReference>